<keyword evidence="2" id="KW-1185">Reference proteome</keyword>
<reference evidence="1 2" key="1">
    <citation type="submission" date="2016-11" db="EMBL/GenBank/DDBJ databases">
        <authorList>
            <person name="Jaros S."/>
            <person name="Januszkiewicz K."/>
            <person name="Wedrychowicz H."/>
        </authorList>
    </citation>
    <scope>NUCLEOTIDE SEQUENCE [LARGE SCALE GENOMIC DNA]</scope>
    <source>
        <strain evidence="1 2">DSM 29589</strain>
    </source>
</reference>
<evidence type="ECO:0000313" key="1">
    <source>
        <dbReference type="EMBL" id="SHM59799.1"/>
    </source>
</evidence>
<name>A0A1M7K3E5_9RHOB</name>
<sequence length="33" mass="3596">MAKRSSAAGTCEKKLDCIVGSDDFHLEMLSRVP</sequence>
<gene>
    <name evidence="1" type="ORF">SAMN05444398_12426</name>
</gene>
<accession>A0A1M7K3E5</accession>
<proteinExistence type="predicted"/>
<dbReference type="EMBL" id="FRBR01000024">
    <property type="protein sequence ID" value="SHM59799.1"/>
    <property type="molecule type" value="Genomic_DNA"/>
</dbReference>
<protein>
    <submittedName>
        <fullName evidence="1">Uncharacterized protein</fullName>
    </submittedName>
</protein>
<dbReference type="Proteomes" id="UP000183974">
    <property type="component" value="Unassembled WGS sequence"/>
</dbReference>
<organism evidence="1 2">
    <name type="scientific">Roseovarius pacificus</name>
    <dbReference type="NCBI Taxonomy" id="337701"/>
    <lineage>
        <taxon>Bacteria</taxon>
        <taxon>Pseudomonadati</taxon>
        <taxon>Pseudomonadota</taxon>
        <taxon>Alphaproteobacteria</taxon>
        <taxon>Rhodobacterales</taxon>
        <taxon>Roseobacteraceae</taxon>
        <taxon>Roseovarius</taxon>
    </lineage>
</organism>
<evidence type="ECO:0000313" key="2">
    <source>
        <dbReference type="Proteomes" id="UP000183974"/>
    </source>
</evidence>
<dbReference type="AlphaFoldDB" id="A0A1M7K3E5"/>